<dbReference type="Proteomes" id="UP000292648">
    <property type="component" value="Unassembled WGS sequence"/>
</dbReference>
<accession>A0A4Q9XYV2</accession>
<sequence length="58" mass="6948">MQIERFWEVFHGHNLDRLVDKAHEDAPLSSEVYQVQVKYLNNEYVLTAIYEHEVNVDD</sequence>
<reference evidence="1 2" key="1">
    <citation type="submission" date="2019-01" db="EMBL/GenBank/DDBJ databases">
        <title>Draft genome sequence of Lactobacillus paraplantarum OSY-TC318, a Producer of the novel lantibiotic Paraplantaracin TC318.</title>
        <authorList>
            <person name="Hussein W.E."/>
            <person name="Huang E."/>
            <person name="Yousef A.E."/>
        </authorList>
    </citation>
    <scope>NUCLEOTIDE SEQUENCE [LARGE SCALE GENOMIC DNA]</scope>
    <source>
        <strain evidence="1 2">OSY-TC318</strain>
    </source>
</reference>
<proteinExistence type="predicted"/>
<dbReference type="RefSeq" id="WP_131510518.1">
    <property type="nucleotide sequence ID" value="NZ_JBFCVW010000001.1"/>
</dbReference>
<evidence type="ECO:0000313" key="1">
    <source>
        <dbReference type="EMBL" id="TBX38092.1"/>
    </source>
</evidence>
<evidence type="ECO:0000313" key="2">
    <source>
        <dbReference type="Proteomes" id="UP000292648"/>
    </source>
</evidence>
<dbReference type="AlphaFoldDB" id="A0A4Q9XYV2"/>
<comment type="caution">
    <text evidence="1">The sequence shown here is derived from an EMBL/GenBank/DDBJ whole genome shotgun (WGS) entry which is preliminary data.</text>
</comment>
<name>A0A4Q9XYV2_9LACO</name>
<evidence type="ECO:0008006" key="3">
    <source>
        <dbReference type="Google" id="ProtNLM"/>
    </source>
</evidence>
<protein>
    <recommendedName>
        <fullName evidence="3">Prophage protein</fullName>
    </recommendedName>
</protein>
<organism evidence="1 2">
    <name type="scientific">Lactiplantibacillus paraplantarum</name>
    <dbReference type="NCBI Taxonomy" id="60520"/>
    <lineage>
        <taxon>Bacteria</taxon>
        <taxon>Bacillati</taxon>
        <taxon>Bacillota</taxon>
        <taxon>Bacilli</taxon>
        <taxon>Lactobacillales</taxon>
        <taxon>Lactobacillaceae</taxon>
        <taxon>Lactiplantibacillus</taxon>
    </lineage>
</organism>
<dbReference type="EMBL" id="SEHH01000124">
    <property type="protein sequence ID" value="TBX38092.1"/>
    <property type="molecule type" value="Genomic_DNA"/>
</dbReference>
<gene>
    <name evidence="1" type="ORF">EUZ87_14220</name>
</gene>